<dbReference type="KEGG" id="bwe:BcerKBAB4_5635"/>
<evidence type="ECO:0000313" key="2">
    <source>
        <dbReference type="EMBL" id="ABY46602.1"/>
    </source>
</evidence>
<feature type="transmembrane region" description="Helical" evidence="1">
    <location>
        <begin position="100"/>
        <end position="118"/>
    </location>
</feature>
<gene>
    <name evidence="2" type="ordered locus">BcerKBAB4_5635</name>
</gene>
<keyword evidence="2" id="KW-0614">Plasmid</keyword>
<geneLocation type="plasmid" evidence="2 3">
    <name>pBWB401</name>
</geneLocation>
<accession>A9VUN1</accession>
<feature type="transmembrane region" description="Helical" evidence="1">
    <location>
        <begin position="43"/>
        <end position="61"/>
    </location>
</feature>
<dbReference type="Proteomes" id="UP000002154">
    <property type="component" value="Plasmid pBWB401"/>
</dbReference>
<organism evidence="2 3">
    <name type="scientific">Bacillus mycoides (strain KBAB4)</name>
    <name type="common">Bacillus weihenstephanensis</name>
    <dbReference type="NCBI Taxonomy" id="315730"/>
    <lineage>
        <taxon>Bacteria</taxon>
        <taxon>Bacillati</taxon>
        <taxon>Bacillota</taxon>
        <taxon>Bacilli</taxon>
        <taxon>Bacillales</taxon>
        <taxon>Bacillaceae</taxon>
        <taxon>Bacillus</taxon>
        <taxon>Bacillus cereus group</taxon>
    </lineage>
</organism>
<dbReference type="eggNOG" id="ENOG502ZUMH">
    <property type="taxonomic scope" value="Bacteria"/>
</dbReference>
<name>A9VUN1_BACMK</name>
<dbReference type="EMBL" id="CP000904">
    <property type="protein sequence ID" value="ABY46602.1"/>
    <property type="molecule type" value="Genomic_DNA"/>
</dbReference>
<feature type="transmembrane region" description="Helical" evidence="1">
    <location>
        <begin position="73"/>
        <end position="94"/>
    </location>
</feature>
<dbReference type="AlphaFoldDB" id="A9VUN1"/>
<protein>
    <submittedName>
        <fullName evidence="2">Uncharacterized protein</fullName>
    </submittedName>
</protein>
<evidence type="ECO:0000313" key="3">
    <source>
        <dbReference type="Proteomes" id="UP000002154"/>
    </source>
</evidence>
<keyword evidence="1" id="KW-0812">Transmembrane</keyword>
<keyword evidence="1" id="KW-0472">Membrane</keyword>
<proteinExistence type="predicted"/>
<dbReference type="HOGENOM" id="CLU_166603_0_0_9"/>
<reference evidence="2 3" key="1">
    <citation type="journal article" date="2008" name="Chem. Biol. Interact.">
        <title>Extending the Bacillus cereus group genomics to putative food-borne pathogens of different toxicity.</title>
        <authorList>
            <person name="Lapidus A."/>
            <person name="Goltsman E."/>
            <person name="Auger S."/>
            <person name="Galleron N."/>
            <person name="Segurens B."/>
            <person name="Dossat C."/>
            <person name="Land M.L."/>
            <person name="Broussolle V."/>
            <person name="Brillard J."/>
            <person name="Guinebretiere M.H."/>
            <person name="Sanchis V."/>
            <person name="Nguen-The C."/>
            <person name="Lereclus D."/>
            <person name="Richardson P."/>
            <person name="Wincker P."/>
            <person name="Weissenbach J."/>
            <person name="Ehrlich S.D."/>
            <person name="Sorokin A."/>
        </authorList>
    </citation>
    <scope>NUCLEOTIDE SEQUENCE [LARGE SCALE GENOMIC DNA]</scope>
    <source>
        <strain evidence="3">KBAB4</strain>
        <plasmid evidence="2 3">pBWB401</plasmid>
    </source>
</reference>
<keyword evidence="1" id="KW-1133">Transmembrane helix</keyword>
<evidence type="ECO:0000256" key="1">
    <source>
        <dbReference type="SAM" id="Phobius"/>
    </source>
</evidence>
<feature type="transmembrane region" description="Helical" evidence="1">
    <location>
        <begin position="12"/>
        <end position="37"/>
    </location>
</feature>
<sequence length="122" mass="14026">MIQMKKKSNHYLFINNVIIGMLILNLFIFTSSIRFLPWFIEDGWGTLGLLLTSFVLLITFFKSYQLHKNGERTILQTSIPLVSAMFSFFVMLTLSDFMTIFSLIVNVSILIICLISFGKNSN</sequence>